<gene>
    <name evidence="1" type="ORF">MUG09_00660</name>
</gene>
<dbReference type="RefSeq" id="WP_244772656.1">
    <property type="nucleotide sequence ID" value="NZ_CP094929.1"/>
</dbReference>
<evidence type="ECO:0000313" key="1">
    <source>
        <dbReference type="EMBL" id="UOM51284.1"/>
    </source>
</evidence>
<proteinExistence type="predicted"/>
<dbReference type="EMBL" id="CP094929">
    <property type="protein sequence ID" value="UOM51284.1"/>
    <property type="molecule type" value="Genomic_DNA"/>
</dbReference>
<reference evidence="2" key="1">
    <citation type="journal article" date="2024" name="J Bioinform Genom">
        <title>Complete genome sequence of the type strain bacterium Sphaerochaeta associata GLS2t (VKM B-2742)t.</title>
        <authorList>
            <person name="Troshina O.Y."/>
            <person name="Tepeeva A.N."/>
            <person name="Arzamasceva V.O."/>
            <person name="Whitman W.B."/>
            <person name="Varghese N."/>
            <person name="Shapiro N."/>
            <person name="Woyke T."/>
            <person name="Kripides N.C."/>
            <person name="Vasilenko O.V."/>
        </authorList>
    </citation>
    <scope>NUCLEOTIDE SEQUENCE [LARGE SCALE GENOMIC DNA]</scope>
    <source>
        <strain evidence="2">GLS2T</strain>
    </source>
</reference>
<keyword evidence="2" id="KW-1185">Reference proteome</keyword>
<dbReference type="GO" id="GO:0016787">
    <property type="term" value="F:hydrolase activity"/>
    <property type="evidence" value="ECO:0007669"/>
    <property type="project" value="UniProtKB-KW"/>
</dbReference>
<dbReference type="Proteomes" id="UP000829708">
    <property type="component" value="Chromosome"/>
</dbReference>
<keyword evidence="1" id="KW-0378">Hydrolase</keyword>
<organism evidence="1 2">
    <name type="scientific">Sphaerochaeta associata</name>
    <dbReference type="NCBI Taxonomy" id="1129264"/>
    <lineage>
        <taxon>Bacteria</taxon>
        <taxon>Pseudomonadati</taxon>
        <taxon>Spirochaetota</taxon>
        <taxon>Spirochaetia</taxon>
        <taxon>Spirochaetales</taxon>
        <taxon>Sphaerochaetaceae</taxon>
        <taxon>Sphaerochaeta</taxon>
    </lineage>
</organism>
<sequence>MAYDEAIQNPAIYKYLDYEAELAIAISKKTKFVPIIEGPGVLKNTIG</sequence>
<accession>A0ABY4DB68</accession>
<name>A0ABY4DB68_9SPIR</name>
<evidence type="ECO:0000313" key="2">
    <source>
        <dbReference type="Proteomes" id="UP000829708"/>
    </source>
</evidence>
<protein>
    <submittedName>
        <fullName evidence="1">Fumarylacetoacetate hydrolase family protein</fullName>
    </submittedName>
</protein>